<dbReference type="PANTHER" id="PTHR43791">
    <property type="entry name" value="PERMEASE-RELATED"/>
    <property type="match status" value="1"/>
</dbReference>
<feature type="transmembrane region" description="Helical" evidence="6">
    <location>
        <begin position="461"/>
        <end position="480"/>
    </location>
</feature>
<dbReference type="OrthoDB" id="2962993at2759"/>
<comment type="subcellular location">
    <subcellularLocation>
        <location evidence="1">Membrane</location>
        <topology evidence="1">Multi-pass membrane protein</topology>
    </subcellularLocation>
</comment>
<evidence type="ECO:0000256" key="5">
    <source>
        <dbReference type="ARBA" id="ARBA00023136"/>
    </source>
</evidence>
<dbReference type="GO" id="GO:0016020">
    <property type="term" value="C:membrane"/>
    <property type="evidence" value="ECO:0007669"/>
    <property type="project" value="UniProtKB-SubCell"/>
</dbReference>
<feature type="transmembrane region" description="Helical" evidence="6">
    <location>
        <begin position="431"/>
        <end position="449"/>
    </location>
</feature>
<reference evidence="8 9" key="1">
    <citation type="journal article" date="2009" name="Genome Res.">
        <title>Comparative genomic analyses of the human fungal pathogens Coccidioides and their relatives.</title>
        <authorList>
            <person name="Sharpton T.J."/>
            <person name="Stajich J.E."/>
            <person name="Rounsley S.D."/>
            <person name="Gardner M.J."/>
            <person name="Wortman J.R."/>
            <person name="Jordar V.S."/>
            <person name="Maiti R."/>
            <person name="Kodira C.D."/>
            <person name="Neafsey D.E."/>
            <person name="Zeng Q."/>
            <person name="Hung C.-Y."/>
            <person name="McMahan C."/>
            <person name="Muszewska A."/>
            <person name="Grynberg M."/>
            <person name="Mandel M.A."/>
            <person name="Kellner E.M."/>
            <person name="Barker B.M."/>
            <person name="Galgiani J.N."/>
            <person name="Orbach M.J."/>
            <person name="Kirkland T.N."/>
            <person name="Cole G.T."/>
            <person name="Henn M.R."/>
            <person name="Birren B.W."/>
            <person name="Taylor J.W."/>
        </authorList>
    </citation>
    <scope>NUCLEOTIDE SEQUENCE [LARGE SCALE GENOMIC DNA]</scope>
    <source>
        <strain evidence="9">C735</strain>
    </source>
</reference>
<keyword evidence="2" id="KW-0813">Transport</keyword>
<feature type="transmembrane region" description="Helical" evidence="6">
    <location>
        <begin position="131"/>
        <end position="150"/>
    </location>
</feature>
<feature type="transmembrane region" description="Helical" evidence="6">
    <location>
        <begin position="524"/>
        <end position="545"/>
    </location>
</feature>
<evidence type="ECO:0000256" key="1">
    <source>
        <dbReference type="ARBA" id="ARBA00004141"/>
    </source>
</evidence>
<evidence type="ECO:0000313" key="8">
    <source>
        <dbReference type="EMBL" id="EER28402.1"/>
    </source>
</evidence>
<evidence type="ECO:0000256" key="4">
    <source>
        <dbReference type="ARBA" id="ARBA00022989"/>
    </source>
</evidence>
<feature type="transmembrane region" description="Helical" evidence="6">
    <location>
        <begin position="228"/>
        <end position="247"/>
    </location>
</feature>
<keyword evidence="3 6" id="KW-0812">Transmembrane</keyword>
<gene>
    <name evidence="8" type="ORF">CPC735_062750</name>
</gene>
<dbReference type="PANTHER" id="PTHR43791:SF18">
    <property type="entry name" value="NICOTINIC ACID TRANSPORTER TNA1, PUTATIVE (AFU_ORTHOLOGUE AFUA_3G03820)-RELATED"/>
    <property type="match status" value="1"/>
</dbReference>
<feature type="transmembrane region" description="Helical" evidence="6">
    <location>
        <begin position="259"/>
        <end position="278"/>
    </location>
</feature>
<dbReference type="InterPro" id="IPR011701">
    <property type="entry name" value="MFS"/>
</dbReference>
<dbReference type="HOGENOM" id="CLU_001265_0_1_1"/>
<evidence type="ECO:0000256" key="6">
    <source>
        <dbReference type="SAM" id="Phobius"/>
    </source>
</evidence>
<dbReference type="Gene3D" id="1.20.1250.20">
    <property type="entry name" value="MFS general substrate transporter like domains"/>
    <property type="match status" value="2"/>
</dbReference>
<evidence type="ECO:0000259" key="7">
    <source>
        <dbReference type="PROSITE" id="PS50850"/>
    </source>
</evidence>
<dbReference type="KEGG" id="cpw:9696042"/>
<keyword evidence="5 6" id="KW-0472">Membrane</keyword>
<keyword evidence="4 6" id="KW-1133">Transmembrane helix</keyword>
<dbReference type="InterPro" id="IPR020846">
    <property type="entry name" value="MFS_dom"/>
</dbReference>
<feature type="transmembrane region" description="Helical" evidence="6">
    <location>
        <begin position="398"/>
        <end position="419"/>
    </location>
</feature>
<dbReference type="PROSITE" id="PS50850">
    <property type="entry name" value="MFS"/>
    <property type="match status" value="1"/>
</dbReference>
<dbReference type="EMBL" id="ACFW01000015">
    <property type="protein sequence ID" value="EER28402.1"/>
    <property type="molecule type" value="Genomic_DNA"/>
</dbReference>
<evidence type="ECO:0000256" key="3">
    <source>
        <dbReference type="ARBA" id="ARBA00022692"/>
    </source>
</evidence>
<proteinExistence type="predicted"/>
<feature type="transmembrane region" description="Helical" evidence="6">
    <location>
        <begin position="492"/>
        <end position="512"/>
    </location>
</feature>
<dbReference type="FunFam" id="1.20.1250.20:FF:000034">
    <property type="entry name" value="MFS general substrate transporter"/>
    <property type="match status" value="1"/>
</dbReference>
<dbReference type="Proteomes" id="UP000009084">
    <property type="component" value="Unassembled WGS sequence"/>
</dbReference>
<evidence type="ECO:0000256" key="2">
    <source>
        <dbReference type="ARBA" id="ARBA00022448"/>
    </source>
</evidence>
<dbReference type="GO" id="GO:0022857">
    <property type="term" value="F:transmembrane transporter activity"/>
    <property type="evidence" value="ECO:0007669"/>
    <property type="project" value="InterPro"/>
</dbReference>
<sequence>MIPSVLSFRPDIGESVKGHRPCVGNPAVAFCRNIYTAAAPNSQGSLLLFLQAFCQISAVSLSAMASPSNLSPELKGDDHQIESPPNEKCHNSLTMVTDEPKIEDVEEIRRTVESYTPEEAKRILRKVDYRLVPLLAVLYLLAFIDRGNIANAKIAGMEKDLNLHGSQYNIALTLFFVPYGLFEVPSNIVLKMLRPSVWISIMMFSWGTVMTLMGVISNYKGLLATRWFLGVTESGFFPAATYLLTIWYKRYEVQQRMAVFYAAASLSGAFSGLLAFAIEKMNGVGNYAGWRWIFIIEGLLPVVLAAIVWKILPDSPEQARFLTKAEREFIVNRLALETGSGHGKVTNSDKIQLHHIVAAFKEWKIWGAIILFWANTIGVYGFTATVPTVIADLGYTAAHAQLLTIPIYVVAMIVTLAFAFVSDRYQQRTPFIIAGYVIAVLGFTSQLAIPHPEYPGLTYGMLFLVAAGLYAPFISIVCLIGNNLAPSSKRAVGMALLISIGNWGGIAGSNIYRENEKPKYPTGFGVSLAMAVIAIITAFVLRVAYRRVNRQRDLLLEQEGEEAIRARYTDQELLDMGDMSPFFRYTL</sequence>
<dbReference type="VEuPathDB" id="FungiDB:CPC735_062750"/>
<dbReference type="Pfam" id="PF07690">
    <property type="entry name" value="MFS_1"/>
    <property type="match status" value="1"/>
</dbReference>
<feature type="transmembrane region" description="Helical" evidence="6">
    <location>
        <begin position="197"/>
        <end position="216"/>
    </location>
</feature>
<accession>C5P3Y4</accession>
<feature type="domain" description="Major facilitator superfamily (MFS) profile" evidence="7">
    <location>
        <begin position="131"/>
        <end position="549"/>
    </location>
</feature>
<feature type="transmembrane region" description="Helical" evidence="6">
    <location>
        <begin position="290"/>
        <end position="312"/>
    </location>
</feature>
<dbReference type="InterPro" id="IPR036259">
    <property type="entry name" value="MFS_trans_sf"/>
</dbReference>
<dbReference type="FunFam" id="1.20.1250.20:FF:000013">
    <property type="entry name" value="MFS general substrate transporter"/>
    <property type="match status" value="1"/>
</dbReference>
<feature type="transmembrane region" description="Helical" evidence="6">
    <location>
        <begin position="365"/>
        <end position="386"/>
    </location>
</feature>
<dbReference type="SUPFAM" id="SSF103473">
    <property type="entry name" value="MFS general substrate transporter"/>
    <property type="match status" value="1"/>
</dbReference>
<comment type="caution">
    <text evidence="8">The sequence shown here is derived from an EMBL/GenBank/DDBJ whole genome shotgun (WGS) entry which is preliminary data.</text>
</comment>
<name>C5P3Y4_COCP7</name>
<feature type="transmembrane region" description="Helical" evidence="6">
    <location>
        <begin position="170"/>
        <end position="190"/>
    </location>
</feature>
<dbReference type="AlphaFoldDB" id="C5P3Y4"/>
<protein>
    <submittedName>
        <fullName evidence="8">Major Facilitator Superfamily protein</fullName>
    </submittedName>
</protein>
<evidence type="ECO:0000313" key="9">
    <source>
        <dbReference type="Proteomes" id="UP000009084"/>
    </source>
</evidence>
<organism evidence="8 9">
    <name type="scientific">Coccidioides posadasii (strain C735)</name>
    <name type="common">Valley fever fungus</name>
    <dbReference type="NCBI Taxonomy" id="222929"/>
    <lineage>
        <taxon>Eukaryota</taxon>
        <taxon>Fungi</taxon>
        <taxon>Dikarya</taxon>
        <taxon>Ascomycota</taxon>
        <taxon>Pezizomycotina</taxon>
        <taxon>Eurotiomycetes</taxon>
        <taxon>Eurotiomycetidae</taxon>
        <taxon>Onygenales</taxon>
        <taxon>Onygenaceae</taxon>
        <taxon>Coccidioides</taxon>
    </lineage>
</organism>